<dbReference type="Gene3D" id="3.90.190.10">
    <property type="entry name" value="Protein tyrosine phosphatase superfamily"/>
    <property type="match status" value="1"/>
</dbReference>
<protein>
    <recommendedName>
        <fullName evidence="9">Phosphatidylinositol-3,4,5-trisphosphate 3-phosphatase</fullName>
    </recommendedName>
</protein>
<feature type="domain" description="C2 tensin-type" evidence="6">
    <location>
        <begin position="39"/>
        <end position="197"/>
    </location>
</feature>
<evidence type="ECO:0000256" key="1">
    <source>
        <dbReference type="ARBA" id="ARBA00022801"/>
    </source>
</evidence>
<evidence type="ECO:0000259" key="5">
    <source>
        <dbReference type="PROSITE" id="PS51181"/>
    </source>
</evidence>
<dbReference type="InterPro" id="IPR057023">
    <property type="entry name" value="PTP-SAK"/>
</dbReference>
<keyword evidence="2" id="KW-0904">Protein phosphatase</keyword>
<dbReference type="GO" id="GO:0046856">
    <property type="term" value="P:phosphatidylinositol dephosphorylation"/>
    <property type="evidence" value="ECO:0007669"/>
    <property type="project" value="TreeGrafter"/>
</dbReference>
<dbReference type="AlphaFoldDB" id="A0AAU9PJD7"/>
<dbReference type="Gene3D" id="2.60.40.1110">
    <property type="match status" value="2"/>
</dbReference>
<feature type="compositionally biased region" description="Low complexity" evidence="3">
    <location>
        <begin position="1"/>
        <end position="17"/>
    </location>
</feature>
<comment type="caution">
    <text evidence="7">The sequence shown here is derived from an EMBL/GenBank/DDBJ whole genome shotgun (WGS) entry which is preliminary data.</text>
</comment>
<dbReference type="GO" id="GO:0004725">
    <property type="term" value="F:protein tyrosine phosphatase activity"/>
    <property type="evidence" value="ECO:0007669"/>
    <property type="project" value="TreeGrafter"/>
</dbReference>
<dbReference type="PROSITE" id="PS51181">
    <property type="entry name" value="PPASE_TENSIN"/>
    <property type="match status" value="1"/>
</dbReference>
<dbReference type="InterPro" id="IPR029021">
    <property type="entry name" value="Prot-tyrosine_phosphatase-like"/>
</dbReference>
<organism evidence="7 8">
    <name type="scientific">Lactuca virosa</name>
    <dbReference type="NCBI Taxonomy" id="75947"/>
    <lineage>
        <taxon>Eukaryota</taxon>
        <taxon>Viridiplantae</taxon>
        <taxon>Streptophyta</taxon>
        <taxon>Embryophyta</taxon>
        <taxon>Tracheophyta</taxon>
        <taxon>Spermatophyta</taxon>
        <taxon>Magnoliopsida</taxon>
        <taxon>eudicotyledons</taxon>
        <taxon>Gunneridae</taxon>
        <taxon>Pentapetalae</taxon>
        <taxon>asterids</taxon>
        <taxon>campanulids</taxon>
        <taxon>Asterales</taxon>
        <taxon>Asteraceae</taxon>
        <taxon>Cichorioideae</taxon>
        <taxon>Cichorieae</taxon>
        <taxon>Lactucinae</taxon>
        <taxon>Lactuca</taxon>
    </lineage>
</organism>
<evidence type="ECO:0008006" key="9">
    <source>
        <dbReference type="Google" id="ProtNLM"/>
    </source>
</evidence>
<dbReference type="InterPro" id="IPR000387">
    <property type="entry name" value="Tyr_Pase_dom"/>
</dbReference>
<name>A0AAU9PJD7_9ASTR</name>
<evidence type="ECO:0000256" key="2">
    <source>
        <dbReference type="ARBA" id="ARBA00022912"/>
    </source>
</evidence>
<reference evidence="7 8" key="1">
    <citation type="submission" date="2022-01" db="EMBL/GenBank/DDBJ databases">
        <authorList>
            <person name="Xiong W."/>
            <person name="Schranz E."/>
        </authorList>
    </citation>
    <scope>NUCLEOTIDE SEQUENCE [LARGE SCALE GENOMIC DNA]</scope>
</reference>
<dbReference type="PROSITE" id="PS51182">
    <property type="entry name" value="C2_TENSIN"/>
    <property type="match status" value="2"/>
</dbReference>
<gene>
    <name evidence="7" type="ORF">LVIROSA_LOCUS35764</name>
</gene>
<dbReference type="SUPFAM" id="SSF49562">
    <property type="entry name" value="C2 domain (Calcium/lipid-binding domain, CaLB)"/>
    <property type="match status" value="2"/>
</dbReference>
<dbReference type="InterPro" id="IPR051281">
    <property type="entry name" value="Dual-spec_lipid-protein_phosph"/>
</dbReference>
<dbReference type="SMART" id="SM01326">
    <property type="entry name" value="PTEN_C2"/>
    <property type="match status" value="2"/>
</dbReference>
<proteinExistence type="predicted"/>
<dbReference type="Pfam" id="PF22784">
    <property type="entry name" value="PTP-SAK"/>
    <property type="match status" value="1"/>
</dbReference>
<evidence type="ECO:0000256" key="3">
    <source>
        <dbReference type="SAM" id="MobiDB-lite"/>
    </source>
</evidence>
<dbReference type="PROSITE" id="PS50056">
    <property type="entry name" value="TYR_PHOSPHATASE_2"/>
    <property type="match status" value="1"/>
</dbReference>
<dbReference type="Pfam" id="PF10409">
    <property type="entry name" value="PTEN_C2"/>
    <property type="match status" value="2"/>
</dbReference>
<evidence type="ECO:0000259" key="4">
    <source>
        <dbReference type="PROSITE" id="PS50056"/>
    </source>
</evidence>
<accession>A0AAU9PJD7</accession>
<feature type="domain" description="Phosphatase tensin-type" evidence="5">
    <location>
        <begin position="224"/>
        <end position="393"/>
    </location>
</feature>
<sequence>MSGTPAATGTPAAGANPPVNPNTPVPNIMANHAERPEKFSGLNFKSKELRRIRLFDTKSVESIFFVVSELQEVTGDIYRSPVDACRNFCRKVRKNSGFGNSEIEEEETQNCLDHYFCDKTVKVAGDVCVTFYEKNIGGRLFYVCFNTGFIENDLIQFSIAEFDKVVIDLVSRIVLLSHKDSEERRGNKKLKVKFQYQFSIFYNKKMGVKVSRLLTRQQKKRRVVVVGGGSYELDMSYITNRILAMSFPAELMRAMYQNPMIQVKAFLQKKHPRHYKVYNLCTEQAYDPSLFNNLVERFPFDDNHAPSIQMIKGFCESVHSWLSSDPKNVVFIHCMAGKGRIGLMVSCYLVYVRMLAEEALPVYADKGSTNYLRVMTPSQRRYVNYWQRSLTFPDGCLPEVSLPKPCSKELRWIRLFDTKSVESIFFVVSELQEVTGDIYRSPVDACRNFCRKVRKNSGFGNSEIEEEETQNCLDHYFCDKTVKVAGDVCVTFYEKNIGGRLFYVCFNTGFIENDLIQFSIAELDKVGTKGNSIAGSEFRLEMLFSPANDKPNDS</sequence>
<evidence type="ECO:0000259" key="6">
    <source>
        <dbReference type="PROSITE" id="PS51182"/>
    </source>
</evidence>
<dbReference type="SUPFAM" id="SSF52799">
    <property type="entry name" value="(Phosphotyrosine protein) phosphatases II"/>
    <property type="match status" value="1"/>
</dbReference>
<dbReference type="InterPro" id="IPR014020">
    <property type="entry name" value="Tensin_C2-dom"/>
</dbReference>
<dbReference type="GO" id="GO:0005829">
    <property type="term" value="C:cytosol"/>
    <property type="evidence" value="ECO:0007669"/>
    <property type="project" value="TreeGrafter"/>
</dbReference>
<dbReference type="GO" id="GO:0016314">
    <property type="term" value="F:phosphatidylinositol-3,4,5-trisphosphate 3-phosphatase activity"/>
    <property type="evidence" value="ECO:0007669"/>
    <property type="project" value="TreeGrafter"/>
</dbReference>
<dbReference type="PANTHER" id="PTHR12305:SF60">
    <property type="entry name" value="PHOSPHATIDYLINOSITOL 3,4,5-TRISPHOSPHATE 3-PHOSPHATASE TPTE2-RELATED"/>
    <property type="match status" value="1"/>
</dbReference>
<feature type="region of interest" description="Disordered" evidence="3">
    <location>
        <begin position="1"/>
        <end position="29"/>
    </location>
</feature>
<dbReference type="PANTHER" id="PTHR12305">
    <property type="entry name" value="PHOSPHATASE WITH HOMOLOGY TO TENSIN"/>
    <property type="match status" value="1"/>
</dbReference>
<feature type="domain" description="Tyrosine specific protein phosphatases" evidence="4">
    <location>
        <begin position="312"/>
        <end position="360"/>
    </location>
</feature>
<keyword evidence="8" id="KW-1185">Reference proteome</keyword>
<evidence type="ECO:0000313" key="7">
    <source>
        <dbReference type="EMBL" id="CAH1450331.1"/>
    </source>
</evidence>
<evidence type="ECO:0000313" key="8">
    <source>
        <dbReference type="Proteomes" id="UP001157418"/>
    </source>
</evidence>
<dbReference type="EMBL" id="CAKMRJ010005634">
    <property type="protein sequence ID" value="CAH1450331.1"/>
    <property type="molecule type" value="Genomic_DNA"/>
</dbReference>
<dbReference type="Proteomes" id="UP001157418">
    <property type="component" value="Unassembled WGS sequence"/>
</dbReference>
<dbReference type="InterPro" id="IPR035892">
    <property type="entry name" value="C2_domain_sf"/>
</dbReference>
<dbReference type="InterPro" id="IPR029023">
    <property type="entry name" value="Tensin_phosphatase"/>
</dbReference>
<keyword evidence="1" id="KW-0378">Hydrolase</keyword>
<feature type="domain" description="C2 tensin-type" evidence="6">
    <location>
        <begin position="421"/>
        <end position="547"/>
    </location>
</feature>